<dbReference type="EMBL" id="KK583196">
    <property type="protein sequence ID" value="KDO32165.1"/>
    <property type="molecule type" value="Genomic_DNA"/>
</dbReference>
<evidence type="ECO:0000256" key="3">
    <source>
        <dbReference type="ARBA" id="ARBA00012485"/>
    </source>
</evidence>
<evidence type="ECO:0000256" key="6">
    <source>
        <dbReference type="ARBA" id="ARBA00022786"/>
    </source>
</evidence>
<evidence type="ECO:0000256" key="4">
    <source>
        <dbReference type="ARBA" id="ARBA00022490"/>
    </source>
</evidence>
<feature type="region of interest" description="Disordered" evidence="8">
    <location>
        <begin position="36"/>
        <end position="69"/>
    </location>
</feature>
<evidence type="ECO:0000256" key="2">
    <source>
        <dbReference type="ARBA" id="ARBA00004496"/>
    </source>
</evidence>
<keyword evidence="4" id="KW-0963">Cytoplasm</keyword>
<dbReference type="OMA" id="VSFPHIV"/>
<dbReference type="FunFam" id="3.30.2410.10:FF:000003">
    <property type="entry name" value="probable E3 ubiquitin-protein ligase HERC4 isoform X1"/>
    <property type="match status" value="1"/>
</dbReference>
<dbReference type="SMART" id="SM00119">
    <property type="entry name" value="HECTc"/>
    <property type="match status" value="1"/>
</dbReference>
<feature type="compositionally biased region" description="Basic and acidic residues" evidence="8">
    <location>
        <begin position="36"/>
        <end position="53"/>
    </location>
</feature>
<evidence type="ECO:0000256" key="7">
    <source>
        <dbReference type="PROSITE-ProRule" id="PRU00104"/>
    </source>
</evidence>
<evidence type="ECO:0000256" key="5">
    <source>
        <dbReference type="ARBA" id="ARBA00022679"/>
    </source>
</evidence>
<dbReference type="SUPFAM" id="SSF56204">
    <property type="entry name" value="Hect, E3 ligase catalytic domain"/>
    <property type="match status" value="1"/>
</dbReference>
<keyword evidence="5" id="KW-0808">Transferase</keyword>
<sequence>MDTEALKQQFQELYAEAVAHGLDPNDAVAQALTRMHEKSSVQEPATVHDHDMTDSGNQVQPPPAPMAPAPASVLTLEMLQSGSLSMSALQKVVYEVFSQSETLNTACFPHHSRAEIQEGLAWLVGQPSLANTLGNALNAWVTQPWTNSKKWTSVESLHQFFVMLEHPLLFDPDYRSIVGGMVKLMYYLNDDMKAAMAAHWRSLGADDLHRLLDVFQQYITLSLVGAELKMDTIFAACDMIRLLVEINAASPFASYDAFYNDAANTELNLLQDYVKSAIYLTHKHGRISSRELSDLSFCDFAFILDAASKSKILQFDAEYQQNVRVHDSIRSSLAEADQHVHPYLVLRVRRERVIEDALQQLVQVATSEQLKKPLKVKFIGEEGVDEGGVQKEFFQIITRQLLDPNFGMFTADDETRTLWFNCDSYESTTEFELIGVLLGLAIYNGVILELHFPSLVYKKLMGLPVTLADLEASQPALGKGLRQLLAFEGDVESVFQRSFELSYEVFGQVKTIELVPGGKDMAVTTANRHEYVAKYVEYVTTTSVAQQYGAFHRGFHFVCGGHALELFRPEELELLICGSPELDFEALEEVAHYDDGFSAESQCIQYFWSVVHAFSLDEKKALLKFCTGSDRAPIRGLSNMVFVISRNGPDSDRLPTAHTCFNHLLLPEYATREKMKDRLELAITQSEGFGLL</sequence>
<evidence type="ECO:0000256" key="8">
    <source>
        <dbReference type="SAM" id="MobiDB-lite"/>
    </source>
</evidence>
<dbReference type="AlphaFoldDB" id="A0A067CSH0"/>
<dbReference type="CDD" id="cd00078">
    <property type="entry name" value="HECTc"/>
    <property type="match status" value="1"/>
</dbReference>
<dbReference type="Gene3D" id="3.90.1750.10">
    <property type="entry name" value="Hect, E3 ligase catalytic domains"/>
    <property type="match status" value="1"/>
</dbReference>
<organism evidence="10 11">
    <name type="scientific">Saprolegnia parasitica (strain CBS 223.65)</name>
    <dbReference type="NCBI Taxonomy" id="695850"/>
    <lineage>
        <taxon>Eukaryota</taxon>
        <taxon>Sar</taxon>
        <taxon>Stramenopiles</taxon>
        <taxon>Oomycota</taxon>
        <taxon>Saprolegniomycetes</taxon>
        <taxon>Saprolegniales</taxon>
        <taxon>Saprolegniaceae</taxon>
        <taxon>Saprolegnia</taxon>
    </lineage>
</organism>
<dbReference type="KEGG" id="spar:SPRG_03381"/>
<evidence type="ECO:0000313" key="11">
    <source>
        <dbReference type="Proteomes" id="UP000030745"/>
    </source>
</evidence>
<dbReference type="GeneID" id="24125894"/>
<comment type="subcellular location">
    <subcellularLocation>
        <location evidence="2">Cytoplasm</location>
    </subcellularLocation>
</comment>
<name>A0A067CSH0_SAPPC</name>
<dbReference type="PROSITE" id="PS50237">
    <property type="entry name" value="HECT"/>
    <property type="match status" value="1"/>
</dbReference>
<dbReference type="GO" id="GO:0061630">
    <property type="term" value="F:ubiquitin protein ligase activity"/>
    <property type="evidence" value="ECO:0007669"/>
    <property type="project" value="UniProtKB-EC"/>
</dbReference>
<dbReference type="VEuPathDB" id="FungiDB:SPRG_03381"/>
<dbReference type="OrthoDB" id="5981550at2759"/>
<dbReference type="Pfam" id="PF00632">
    <property type="entry name" value="HECT"/>
    <property type="match status" value="1"/>
</dbReference>
<dbReference type="EC" id="2.3.2.26" evidence="3"/>
<dbReference type="FunFam" id="3.30.2160.10:FF:000004">
    <property type="entry name" value="probable E3 ubiquitin-protein ligase HERC4 isoform X1"/>
    <property type="match status" value="1"/>
</dbReference>
<proteinExistence type="predicted"/>
<dbReference type="PANTHER" id="PTHR45700:SF8">
    <property type="entry name" value="HECT-TYPE E3 UBIQUITIN TRANSFERASE"/>
    <property type="match status" value="1"/>
</dbReference>
<dbReference type="InterPro" id="IPR000569">
    <property type="entry name" value="HECT_dom"/>
</dbReference>
<dbReference type="PANTHER" id="PTHR45700">
    <property type="entry name" value="UBIQUITIN-PROTEIN LIGASE E3C"/>
    <property type="match status" value="1"/>
</dbReference>
<dbReference type="GO" id="GO:0005737">
    <property type="term" value="C:cytoplasm"/>
    <property type="evidence" value="ECO:0007669"/>
    <property type="project" value="UniProtKB-SubCell"/>
</dbReference>
<dbReference type="STRING" id="695850.A0A067CSH0"/>
<evidence type="ECO:0000313" key="10">
    <source>
        <dbReference type="EMBL" id="KDO32165.1"/>
    </source>
</evidence>
<gene>
    <name evidence="10" type="ORF">SPRG_03381</name>
</gene>
<dbReference type="Gene3D" id="3.30.2160.10">
    <property type="entry name" value="Hect, E3 ligase catalytic domain"/>
    <property type="match status" value="1"/>
</dbReference>
<evidence type="ECO:0000256" key="1">
    <source>
        <dbReference type="ARBA" id="ARBA00000885"/>
    </source>
</evidence>
<reference evidence="10 11" key="1">
    <citation type="journal article" date="2013" name="PLoS Genet.">
        <title>Distinctive expansion of potential virulence genes in the genome of the oomycete fish pathogen Saprolegnia parasitica.</title>
        <authorList>
            <person name="Jiang R.H."/>
            <person name="de Bruijn I."/>
            <person name="Haas B.J."/>
            <person name="Belmonte R."/>
            <person name="Lobach L."/>
            <person name="Christie J."/>
            <person name="van den Ackerveken G."/>
            <person name="Bottin A."/>
            <person name="Bulone V."/>
            <person name="Diaz-Moreno S.M."/>
            <person name="Dumas B."/>
            <person name="Fan L."/>
            <person name="Gaulin E."/>
            <person name="Govers F."/>
            <person name="Grenville-Briggs L.J."/>
            <person name="Horner N.R."/>
            <person name="Levin J.Z."/>
            <person name="Mammella M."/>
            <person name="Meijer H.J."/>
            <person name="Morris P."/>
            <person name="Nusbaum C."/>
            <person name="Oome S."/>
            <person name="Phillips A.J."/>
            <person name="van Rooyen D."/>
            <person name="Rzeszutek E."/>
            <person name="Saraiva M."/>
            <person name="Secombes C.J."/>
            <person name="Seidl M.F."/>
            <person name="Snel B."/>
            <person name="Stassen J.H."/>
            <person name="Sykes S."/>
            <person name="Tripathy S."/>
            <person name="van den Berg H."/>
            <person name="Vega-Arreguin J.C."/>
            <person name="Wawra S."/>
            <person name="Young S.K."/>
            <person name="Zeng Q."/>
            <person name="Dieguez-Uribeondo J."/>
            <person name="Russ C."/>
            <person name="Tyler B.M."/>
            <person name="van West P."/>
        </authorList>
    </citation>
    <scope>NUCLEOTIDE SEQUENCE [LARGE SCALE GENOMIC DNA]</scope>
    <source>
        <strain evidence="10 11">CBS 223.65</strain>
    </source>
</reference>
<dbReference type="Proteomes" id="UP000030745">
    <property type="component" value="Unassembled WGS sequence"/>
</dbReference>
<dbReference type="InterPro" id="IPR035983">
    <property type="entry name" value="Hect_E3_ubiquitin_ligase"/>
</dbReference>
<feature type="active site" description="Glycyl thioester intermediate" evidence="7">
    <location>
        <position position="660"/>
    </location>
</feature>
<dbReference type="RefSeq" id="XP_012197348.1">
    <property type="nucleotide sequence ID" value="XM_012341958.1"/>
</dbReference>
<keyword evidence="11" id="KW-1185">Reference proteome</keyword>
<dbReference type="Gene3D" id="3.30.2410.10">
    <property type="entry name" value="Hect, E3 ligase catalytic domain"/>
    <property type="match status" value="1"/>
</dbReference>
<dbReference type="GO" id="GO:0000209">
    <property type="term" value="P:protein polyubiquitination"/>
    <property type="evidence" value="ECO:0007669"/>
    <property type="project" value="InterPro"/>
</dbReference>
<keyword evidence="6 7" id="KW-0833">Ubl conjugation pathway</keyword>
<dbReference type="InterPro" id="IPR044611">
    <property type="entry name" value="E3A/B/C-like"/>
</dbReference>
<feature type="domain" description="HECT" evidence="9">
    <location>
        <begin position="366"/>
        <end position="692"/>
    </location>
</feature>
<protein>
    <recommendedName>
        <fullName evidence="3">HECT-type E3 ubiquitin transferase</fullName>
        <ecNumber evidence="3">2.3.2.26</ecNumber>
    </recommendedName>
</protein>
<accession>A0A067CSH0</accession>
<evidence type="ECO:0000259" key="9">
    <source>
        <dbReference type="PROSITE" id="PS50237"/>
    </source>
</evidence>
<comment type="catalytic activity">
    <reaction evidence="1">
        <text>S-ubiquitinyl-[E2 ubiquitin-conjugating enzyme]-L-cysteine + [acceptor protein]-L-lysine = [E2 ubiquitin-conjugating enzyme]-L-cysteine + N(6)-ubiquitinyl-[acceptor protein]-L-lysine.</text>
        <dbReference type="EC" id="2.3.2.26"/>
    </reaction>
</comment>